<keyword evidence="8" id="KW-0597">Phosphoprotein</keyword>
<dbReference type="GO" id="GO:0031177">
    <property type="term" value="F:phosphopantetheine binding"/>
    <property type="evidence" value="ECO:0007669"/>
    <property type="project" value="InterPro"/>
</dbReference>
<evidence type="ECO:0000256" key="15">
    <source>
        <dbReference type="ARBA" id="ARBA00049537"/>
    </source>
</evidence>
<dbReference type="NCBIfam" id="TIGR01746">
    <property type="entry name" value="Thioester-redct"/>
    <property type="match status" value="1"/>
</dbReference>
<accession>A0A9N8ZLB7</accession>
<dbReference type="Pfam" id="PF00501">
    <property type="entry name" value="AMP-binding"/>
    <property type="match status" value="1"/>
</dbReference>
<dbReference type="SMART" id="SM00823">
    <property type="entry name" value="PKS_PP"/>
    <property type="match status" value="1"/>
</dbReference>
<evidence type="ECO:0000256" key="12">
    <source>
        <dbReference type="ARBA" id="ARBA00032195"/>
    </source>
</evidence>
<dbReference type="OrthoDB" id="2366376at2759"/>
<dbReference type="Pfam" id="PF00550">
    <property type="entry name" value="PP-binding"/>
    <property type="match status" value="1"/>
</dbReference>
<comment type="catalytic activity">
    <reaction evidence="14">
        <text>(S)-2-amino-6-oxohexanoate + NAD(+) + H2O = L-2-aminoadipate + NADH + 2 H(+)</text>
        <dbReference type="Rhea" id="RHEA:12308"/>
        <dbReference type="ChEBI" id="CHEBI:15377"/>
        <dbReference type="ChEBI" id="CHEBI:15378"/>
        <dbReference type="ChEBI" id="CHEBI:57540"/>
        <dbReference type="ChEBI" id="CHEBI:57945"/>
        <dbReference type="ChEBI" id="CHEBI:58321"/>
        <dbReference type="ChEBI" id="CHEBI:58672"/>
        <dbReference type="EC" id="1.2.1.31"/>
    </reaction>
</comment>
<dbReference type="Gene3D" id="1.10.1200.10">
    <property type="entry name" value="ACP-like"/>
    <property type="match status" value="1"/>
</dbReference>
<dbReference type="InterPro" id="IPR006162">
    <property type="entry name" value="Ppantetheine_attach_site"/>
</dbReference>
<name>A0A9N8ZLB7_9GLOM</name>
<feature type="non-terminal residue" evidence="17">
    <location>
        <position position="1"/>
    </location>
</feature>
<evidence type="ECO:0000256" key="10">
    <source>
        <dbReference type="ARBA" id="ARBA00023154"/>
    </source>
</evidence>
<dbReference type="AlphaFoldDB" id="A0A9N8ZLB7"/>
<evidence type="ECO:0000313" key="17">
    <source>
        <dbReference type="EMBL" id="CAG8499730.1"/>
    </source>
</evidence>
<dbReference type="EC" id="1.2.1.95" evidence="5"/>
<dbReference type="EMBL" id="CAJVPY010000939">
    <property type="protein sequence ID" value="CAG8499730.1"/>
    <property type="molecule type" value="Genomic_DNA"/>
</dbReference>
<dbReference type="SUPFAM" id="SSF47336">
    <property type="entry name" value="ACP-like"/>
    <property type="match status" value="1"/>
</dbReference>
<dbReference type="PROSITE" id="PS00455">
    <property type="entry name" value="AMP_BINDING"/>
    <property type="match status" value="1"/>
</dbReference>
<dbReference type="Pfam" id="PF07993">
    <property type="entry name" value="NAD_binding_4"/>
    <property type="match status" value="1"/>
</dbReference>
<sequence length="1049" mass="118240">PAYPPERQNIYLSVAVPRGLIILKHSGTVHSLVRTYIRENLNLKCEIPALEILDDGFLKGGNIHDQNDVDIFDVVRDSASKDVGVIIGPDSIGTLSFTSGSTGTPKGVRGRHFSLTHYYPWMSQKFGISDKDRFTMLSGIAHDPIQRDSYEDIGVPGKLAEWMAEHEVTVTHLTPAMGQLLSANATAPIPTLRNAFFVGDILTKRDCNRLQHLASNTNIINMYGTTETQRSVSYFLIPPLSSTQTFLESQKDIMPAGKGMQNVQLLVVNRRNKTLLCGVGEIGEIYVRAGGLAEGYLRLDDVTNEKFLTNWFNEGLEGLQDDVDDSKEWKRFWKGKRDRLYKTGDLGRYRPIECVGRVDDQVKIRGFRIELGEIDTHLSQHPLIRENVTLVRRDKYEEQTLVCYFVPLQTGELEEFLSSGDENDATETMVEKRKYNRLIKQIKDYLKMKVPSYCIPSVFVPLKRMPLTPNGKVDKQALPFPDTAKFVSTSKGAKIQKMSQSEKAVHAIWAQLLPNPPTPFIPLDENFFDLGGHSLLATRLIFELRKKSGVNIPLGLVYEKPTIREQANEIDIVLRGELNMVDEGAEIQAANNITANSKSVIEMGKPEINYADDVEILASKYLLQNYSPIPENYQRKVFFVTGVTGFLGAFILSDLLSNNNEIKIIAHVRAETKQLGMERLKKSCKSHLVWRDEWESEGRLEVVCGDLEKERLGIEEEDWKSLCERVDVIVHNGAFVHWVYPYPKLKSANVIGTLWCINLASAHHSKPFIFVSSTSVLDTRHYVSLGDSIIEKGEGKGISENDDLEGSRFELKSGYGQSKWVAEKLIMEAKKRGLNACIVRPGYIVGDSKTGVTNTDDFIWRLIKGCTQLHLIPTIYNTLNMCPVDYVAHCITVISLSPVASDRGVFHITHPKYPSFRFIDLFNSLILYGYNVTKAEYVIWRNELMEFTLQQEDNALYPLLHFVLDDLPTSTKAPELDDKNTSDIVGQECMVIDEKLMGIYLGYLVKVGFLDKPEPLDKGKFGGLEGKIWDLPDITALEGVEILKRSGRN</sequence>
<comment type="cofactor">
    <cofactor evidence="1">
        <name>pantetheine 4'-phosphate</name>
        <dbReference type="ChEBI" id="CHEBI:47942"/>
    </cofactor>
</comment>
<evidence type="ECO:0000256" key="14">
    <source>
        <dbReference type="ARBA" id="ARBA00048414"/>
    </source>
</evidence>
<dbReference type="InterPro" id="IPR045851">
    <property type="entry name" value="AMP-bd_C_sf"/>
</dbReference>
<dbReference type="EC" id="1.2.1.31" evidence="6"/>
<evidence type="ECO:0000256" key="11">
    <source>
        <dbReference type="ARBA" id="ARBA00031335"/>
    </source>
</evidence>
<dbReference type="InterPro" id="IPR020845">
    <property type="entry name" value="AMP-binding_CS"/>
</dbReference>
<evidence type="ECO:0000256" key="9">
    <source>
        <dbReference type="ARBA" id="ARBA00022605"/>
    </source>
</evidence>
<evidence type="ECO:0000256" key="4">
    <source>
        <dbReference type="ARBA" id="ARBA00006432"/>
    </source>
</evidence>
<dbReference type="InterPro" id="IPR020806">
    <property type="entry name" value="PKS_PP-bd"/>
</dbReference>
<proteinExistence type="inferred from homology"/>
<comment type="pathway">
    <text evidence="3">Amino-acid biosynthesis; L-lysine biosynthesis via AAA pathway; L-lysine from L-alpha-aminoadipate (fungal route): step 1/3.</text>
</comment>
<keyword evidence="10" id="KW-0457">Lysine biosynthesis</keyword>
<dbReference type="SUPFAM" id="SSF51735">
    <property type="entry name" value="NAD(P)-binding Rossmann-fold domains"/>
    <property type="match status" value="1"/>
</dbReference>
<organism evidence="17 18">
    <name type="scientific">Dentiscutata erythropus</name>
    <dbReference type="NCBI Taxonomy" id="1348616"/>
    <lineage>
        <taxon>Eukaryota</taxon>
        <taxon>Fungi</taxon>
        <taxon>Fungi incertae sedis</taxon>
        <taxon>Mucoromycota</taxon>
        <taxon>Glomeromycotina</taxon>
        <taxon>Glomeromycetes</taxon>
        <taxon>Diversisporales</taxon>
        <taxon>Gigasporaceae</taxon>
        <taxon>Dentiscutata</taxon>
    </lineage>
</organism>
<dbReference type="Gene3D" id="3.30.300.30">
    <property type="match status" value="1"/>
</dbReference>
<reference evidence="17" key="1">
    <citation type="submission" date="2021-06" db="EMBL/GenBank/DDBJ databases">
        <authorList>
            <person name="Kallberg Y."/>
            <person name="Tangrot J."/>
            <person name="Rosling A."/>
        </authorList>
    </citation>
    <scope>NUCLEOTIDE SEQUENCE</scope>
    <source>
        <strain evidence="17">MA453B</strain>
    </source>
</reference>
<dbReference type="Proteomes" id="UP000789405">
    <property type="component" value="Unassembled WGS sequence"/>
</dbReference>
<evidence type="ECO:0000259" key="16">
    <source>
        <dbReference type="PROSITE" id="PS50075"/>
    </source>
</evidence>
<evidence type="ECO:0000256" key="8">
    <source>
        <dbReference type="ARBA" id="ARBA00022553"/>
    </source>
</evidence>
<dbReference type="GO" id="GO:0009085">
    <property type="term" value="P:lysine biosynthetic process"/>
    <property type="evidence" value="ECO:0007669"/>
    <property type="project" value="UniProtKB-KW"/>
</dbReference>
<keyword evidence="9" id="KW-0028">Amino-acid biosynthesis</keyword>
<comment type="catalytic activity">
    <reaction evidence="15">
        <text>(S)-2-amino-6-oxohexanoate + NADP(+) + H2O = L-2-aminoadipate + NADPH + 2 H(+)</text>
        <dbReference type="Rhea" id="RHEA:12304"/>
        <dbReference type="ChEBI" id="CHEBI:15377"/>
        <dbReference type="ChEBI" id="CHEBI:15378"/>
        <dbReference type="ChEBI" id="CHEBI:57783"/>
        <dbReference type="ChEBI" id="CHEBI:58321"/>
        <dbReference type="ChEBI" id="CHEBI:58349"/>
        <dbReference type="ChEBI" id="CHEBI:58672"/>
        <dbReference type="EC" id="1.2.1.31"/>
    </reaction>
</comment>
<comment type="function">
    <text evidence="2">Catalyzes the activation of alpha-aminoadipate by ATP-dependent adenylation and the reduction of activated alpha-aminoadipate by NADPH. The activated alpha-aminoadipate is bound to the phosphopantheinyl group of the enzyme itself before it is reduced to (S)-2-amino-6-oxohexanoate.</text>
</comment>
<dbReference type="InterPro" id="IPR009081">
    <property type="entry name" value="PP-bd_ACP"/>
</dbReference>
<dbReference type="InterPro" id="IPR000873">
    <property type="entry name" value="AMP-dep_synth/lig_dom"/>
</dbReference>
<dbReference type="CDD" id="cd05235">
    <property type="entry name" value="SDR_e1"/>
    <property type="match status" value="1"/>
</dbReference>
<evidence type="ECO:0000256" key="6">
    <source>
        <dbReference type="ARBA" id="ARBA00013073"/>
    </source>
</evidence>
<evidence type="ECO:0000256" key="13">
    <source>
        <dbReference type="ARBA" id="ARBA00048260"/>
    </source>
</evidence>
<keyword evidence="18" id="KW-1185">Reference proteome</keyword>
<dbReference type="InterPro" id="IPR036291">
    <property type="entry name" value="NAD(P)-bd_dom_sf"/>
</dbReference>
<dbReference type="PANTHER" id="PTHR44845">
    <property type="entry name" value="CARRIER DOMAIN-CONTAINING PROTEIN"/>
    <property type="match status" value="1"/>
</dbReference>
<dbReference type="InterPro" id="IPR042099">
    <property type="entry name" value="ANL_N_sf"/>
</dbReference>
<dbReference type="PROSITE" id="PS00012">
    <property type="entry name" value="PHOSPHOPANTETHEINE"/>
    <property type="match status" value="1"/>
</dbReference>
<comment type="caution">
    <text evidence="17">The sequence shown here is derived from an EMBL/GenBank/DDBJ whole genome shotgun (WGS) entry which is preliminary data.</text>
</comment>
<dbReference type="NCBIfam" id="TIGR03443">
    <property type="entry name" value="alpha_am_amid"/>
    <property type="match status" value="1"/>
</dbReference>
<dbReference type="Gene3D" id="3.40.50.720">
    <property type="entry name" value="NAD(P)-binding Rossmann-like Domain"/>
    <property type="match status" value="1"/>
</dbReference>
<evidence type="ECO:0000256" key="1">
    <source>
        <dbReference type="ARBA" id="ARBA00001957"/>
    </source>
</evidence>
<gene>
    <name evidence="17" type="ORF">DERYTH_LOCUS2837</name>
</gene>
<evidence type="ECO:0000256" key="7">
    <source>
        <dbReference type="ARBA" id="ARBA00022450"/>
    </source>
</evidence>
<comment type="catalytic activity">
    <reaction evidence="13">
        <text>(S)-2-amino-6-oxohexanoate + AMP + diphosphate + NADP(+) = L-2-aminoadipate + ATP + NADPH + H(+)</text>
        <dbReference type="Rhea" id="RHEA:46936"/>
        <dbReference type="ChEBI" id="CHEBI:15378"/>
        <dbReference type="ChEBI" id="CHEBI:30616"/>
        <dbReference type="ChEBI" id="CHEBI:33019"/>
        <dbReference type="ChEBI" id="CHEBI:57783"/>
        <dbReference type="ChEBI" id="CHEBI:58321"/>
        <dbReference type="ChEBI" id="CHEBI:58349"/>
        <dbReference type="ChEBI" id="CHEBI:58672"/>
        <dbReference type="ChEBI" id="CHEBI:456215"/>
        <dbReference type="EC" id="1.2.1.95"/>
    </reaction>
</comment>
<dbReference type="InterPro" id="IPR036736">
    <property type="entry name" value="ACP-like_sf"/>
</dbReference>
<dbReference type="PROSITE" id="PS50075">
    <property type="entry name" value="CARRIER"/>
    <property type="match status" value="1"/>
</dbReference>
<feature type="domain" description="Carrier" evidence="16">
    <location>
        <begin position="496"/>
        <end position="574"/>
    </location>
</feature>
<dbReference type="InterPro" id="IPR013120">
    <property type="entry name" value="FAR_NAD-bd"/>
</dbReference>
<dbReference type="PANTHER" id="PTHR44845:SF1">
    <property type="entry name" value="L-2-AMINOADIPATE REDUCTASE"/>
    <property type="match status" value="1"/>
</dbReference>
<evidence type="ECO:0000256" key="2">
    <source>
        <dbReference type="ARBA" id="ARBA00003499"/>
    </source>
</evidence>
<dbReference type="SUPFAM" id="SSF56801">
    <property type="entry name" value="Acetyl-CoA synthetase-like"/>
    <property type="match status" value="1"/>
</dbReference>
<protein>
    <recommendedName>
        <fullName evidence="12">Alpha-aminoadipate reductase</fullName>
        <ecNumber evidence="6">1.2.1.31</ecNumber>
        <ecNumber evidence="5">1.2.1.95</ecNumber>
    </recommendedName>
    <alternativeName>
        <fullName evidence="11">L-aminoadipate-semialdehyde dehydrogenase</fullName>
    </alternativeName>
</protein>
<comment type="similarity">
    <text evidence="4">Belongs to the ATP-dependent AMP-binding enzyme family.</text>
</comment>
<dbReference type="InterPro" id="IPR010080">
    <property type="entry name" value="Thioester_reductase-like_dom"/>
</dbReference>
<dbReference type="GO" id="GO:0004043">
    <property type="term" value="F:L-aminoadipate-semialdehyde dehydrogenase [NAD(P)+] activity"/>
    <property type="evidence" value="ECO:0007669"/>
    <property type="project" value="UniProtKB-EC"/>
</dbReference>
<dbReference type="InterPro" id="IPR014397">
    <property type="entry name" value="Lys2"/>
</dbReference>
<keyword evidence="7" id="KW-0596">Phosphopantetheine</keyword>
<dbReference type="Gene3D" id="3.40.50.12780">
    <property type="entry name" value="N-terminal domain of ligase-like"/>
    <property type="match status" value="1"/>
</dbReference>
<evidence type="ECO:0000313" key="18">
    <source>
        <dbReference type="Proteomes" id="UP000789405"/>
    </source>
</evidence>
<evidence type="ECO:0000256" key="5">
    <source>
        <dbReference type="ARBA" id="ARBA00012913"/>
    </source>
</evidence>
<evidence type="ECO:0000256" key="3">
    <source>
        <dbReference type="ARBA" id="ARBA00004827"/>
    </source>
</evidence>